<evidence type="ECO:0000313" key="3">
    <source>
        <dbReference type="Proteomes" id="UP000271098"/>
    </source>
</evidence>
<dbReference type="InterPro" id="IPR053859">
    <property type="entry name" value="MVD-like_N"/>
</dbReference>
<dbReference type="PANTHER" id="PTHR10977">
    <property type="entry name" value="DIPHOSPHOMEVALONATE DECARBOXYLASE"/>
    <property type="match status" value="1"/>
</dbReference>
<dbReference type="InterPro" id="IPR014721">
    <property type="entry name" value="Ribsml_uS5_D2-typ_fold_subgr"/>
</dbReference>
<protein>
    <submittedName>
        <fullName evidence="4">Diphosphomevalonate decarboxylase</fullName>
    </submittedName>
</protein>
<dbReference type="OrthoDB" id="10253702at2759"/>
<dbReference type="PANTHER" id="PTHR10977:SF3">
    <property type="entry name" value="DIPHOSPHOMEVALONATE DECARBOXYLASE"/>
    <property type="match status" value="1"/>
</dbReference>
<sequence>MSVTDDGDLVGPAAATASDYEVKLIAPINIALVKYWGKRDEELMLPLNDSISLSINDVCAETRIRVGPSVSVDSVSINGSTINLAKHPRFSRCFKVELEVFIFLGSEKIDSETVNGSR</sequence>
<keyword evidence="3" id="KW-1185">Reference proteome</keyword>
<reference evidence="2 3" key="2">
    <citation type="submission" date="2018-11" db="EMBL/GenBank/DDBJ databases">
        <authorList>
            <consortium name="Pathogen Informatics"/>
        </authorList>
    </citation>
    <scope>NUCLEOTIDE SEQUENCE [LARGE SCALE GENOMIC DNA]</scope>
</reference>
<organism evidence="4">
    <name type="scientific">Gongylonema pulchrum</name>
    <dbReference type="NCBI Taxonomy" id="637853"/>
    <lineage>
        <taxon>Eukaryota</taxon>
        <taxon>Metazoa</taxon>
        <taxon>Ecdysozoa</taxon>
        <taxon>Nematoda</taxon>
        <taxon>Chromadorea</taxon>
        <taxon>Rhabditida</taxon>
        <taxon>Spirurina</taxon>
        <taxon>Spiruromorpha</taxon>
        <taxon>Spiruroidea</taxon>
        <taxon>Gongylonematidae</taxon>
        <taxon>Gongylonema</taxon>
    </lineage>
</organism>
<dbReference type="SUPFAM" id="SSF54211">
    <property type="entry name" value="Ribosomal protein S5 domain 2-like"/>
    <property type="match status" value="1"/>
</dbReference>
<dbReference type="GO" id="GO:0004163">
    <property type="term" value="F:diphosphomevalonate decarboxylase activity"/>
    <property type="evidence" value="ECO:0007669"/>
    <property type="project" value="TreeGrafter"/>
</dbReference>
<dbReference type="EMBL" id="UYRT01105160">
    <property type="protein sequence ID" value="VDN44189.1"/>
    <property type="molecule type" value="Genomic_DNA"/>
</dbReference>
<evidence type="ECO:0000259" key="1">
    <source>
        <dbReference type="Pfam" id="PF22700"/>
    </source>
</evidence>
<name>A0A183EWT6_9BILA</name>
<dbReference type="AlphaFoldDB" id="A0A183EWT6"/>
<dbReference type="Pfam" id="PF22700">
    <property type="entry name" value="MVD-like_N"/>
    <property type="match status" value="1"/>
</dbReference>
<dbReference type="InterPro" id="IPR020568">
    <property type="entry name" value="Ribosomal_Su5_D2-typ_SF"/>
</dbReference>
<dbReference type="GO" id="GO:0005829">
    <property type="term" value="C:cytosol"/>
    <property type="evidence" value="ECO:0007669"/>
    <property type="project" value="TreeGrafter"/>
</dbReference>
<evidence type="ECO:0000313" key="4">
    <source>
        <dbReference type="WBParaSite" id="GPUH_0002545701-mRNA-1"/>
    </source>
</evidence>
<reference evidence="4" key="1">
    <citation type="submission" date="2016-06" db="UniProtKB">
        <authorList>
            <consortium name="WormBaseParasite"/>
        </authorList>
    </citation>
    <scope>IDENTIFICATION</scope>
</reference>
<dbReference type="Gene3D" id="3.30.230.10">
    <property type="match status" value="1"/>
</dbReference>
<dbReference type="WBParaSite" id="GPUH_0002545701-mRNA-1">
    <property type="protein sequence ID" value="GPUH_0002545701-mRNA-1"/>
    <property type="gene ID" value="GPUH_0002545701"/>
</dbReference>
<gene>
    <name evidence="2" type="ORF">GPUH_LOCUS25426</name>
</gene>
<evidence type="ECO:0000313" key="2">
    <source>
        <dbReference type="EMBL" id="VDN44189.1"/>
    </source>
</evidence>
<proteinExistence type="predicted"/>
<dbReference type="Proteomes" id="UP000271098">
    <property type="component" value="Unassembled WGS sequence"/>
</dbReference>
<accession>A0A183EWT6</accession>
<feature type="domain" description="Diphosphomevalonate decarboxylase-like N-terminal" evidence="1">
    <location>
        <begin position="26"/>
        <end position="96"/>
    </location>
</feature>
<dbReference type="GO" id="GO:0019287">
    <property type="term" value="P:isopentenyl diphosphate biosynthetic process, mevalonate pathway"/>
    <property type="evidence" value="ECO:0007669"/>
    <property type="project" value="TreeGrafter"/>
</dbReference>